<comment type="caution">
    <text evidence="3">The sequence shown here is derived from an EMBL/GenBank/DDBJ whole genome shotgun (WGS) entry which is preliminary data.</text>
</comment>
<dbReference type="InterPro" id="IPR006652">
    <property type="entry name" value="Kelch_1"/>
</dbReference>
<dbReference type="SUPFAM" id="SSF117281">
    <property type="entry name" value="Kelch motif"/>
    <property type="match status" value="1"/>
</dbReference>
<name>A0ABP0GVK7_CLALP</name>
<evidence type="ECO:0000313" key="3">
    <source>
        <dbReference type="EMBL" id="CAK8695771.1"/>
    </source>
</evidence>
<organism evidence="3 4">
    <name type="scientific">Clavelina lepadiformis</name>
    <name type="common">Light-bulb sea squirt</name>
    <name type="synonym">Ascidia lepadiformis</name>
    <dbReference type="NCBI Taxonomy" id="159417"/>
    <lineage>
        <taxon>Eukaryota</taxon>
        <taxon>Metazoa</taxon>
        <taxon>Chordata</taxon>
        <taxon>Tunicata</taxon>
        <taxon>Ascidiacea</taxon>
        <taxon>Aplousobranchia</taxon>
        <taxon>Clavelinidae</taxon>
        <taxon>Clavelina</taxon>
    </lineage>
</organism>
<dbReference type="PANTHER" id="PTHR45632:SF3">
    <property type="entry name" value="KELCH-LIKE PROTEIN 32"/>
    <property type="match status" value="1"/>
</dbReference>
<proteinExistence type="predicted"/>
<sequence length="302" mass="34244">MTELRRLVNKWVSVDGVLAPKPVPVLKFSRRLSTSSLDSVCTCEHSRDPFHSVVELRGSVYVVGGTRTCEDGCRFSRSLKRYDPRTDSCAKLSDMHVRRGDFVACTSGEQIYVFGGRNRHGIMDICERYDPSADKWEFVSKLPEPTYMAAGVPMDGNIYLSGGFGEFEAKGAMFRYNTSKDEWTKLDSNMMAERGYHVMLKGADSSLWVIGGVDNPFSGRNVWEIEAFDTTAENWQLMGRSFPNQLFDNTMRLNGLVDENGDICVFAVTDPDHYPKMKYSPRKRTWSEIERLSNLSELDVDT</sequence>
<dbReference type="Proteomes" id="UP001642483">
    <property type="component" value="Unassembled WGS sequence"/>
</dbReference>
<keyword evidence="2" id="KW-0677">Repeat</keyword>
<dbReference type="EMBL" id="CAWYQH010000152">
    <property type="protein sequence ID" value="CAK8695771.1"/>
    <property type="molecule type" value="Genomic_DNA"/>
</dbReference>
<dbReference type="InterPro" id="IPR015915">
    <property type="entry name" value="Kelch-typ_b-propeller"/>
</dbReference>
<dbReference type="PANTHER" id="PTHR45632">
    <property type="entry name" value="LD33804P"/>
    <property type="match status" value="1"/>
</dbReference>
<dbReference type="SMART" id="SM00612">
    <property type="entry name" value="Kelch"/>
    <property type="match status" value="3"/>
</dbReference>
<dbReference type="Gene3D" id="2.120.10.80">
    <property type="entry name" value="Kelch-type beta propeller"/>
    <property type="match status" value="1"/>
</dbReference>
<keyword evidence="1" id="KW-0880">Kelch repeat</keyword>
<evidence type="ECO:0000313" key="4">
    <source>
        <dbReference type="Proteomes" id="UP001642483"/>
    </source>
</evidence>
<evidence type="ECO:0000256" key="1">
    <source>
        <dbReference type="ARBA" id="ARBA00022441"/>
    </source>
</evidence>
<dbReference type="Pfam" id="PF24681">
    <property type="entry name" value="Kelch_KLHDC2_KLHL20_DRC7"/>
    <property type="match status" value="1"/>
</dbReference>
<gene>
    <name evidence="3" type="ORF">CVLEPA_LOCUS28995</name>
</gene>
<protein>
    <submittedName>
        <fullName evidence="3">Uncharacterized protein</fullName>
    </submittedName>
</protein>
<keyword evidence="4" id="KW-1185">Reference proteome</keyword>
<reference evidence="3 4" key="1">
    <citation type="submission" date="2024-02" db="EMBL/GenBank/DDBJ databases">
        <authorList>
            <person name="Daric V."/>
            <person name="Darras S."/>
        </authorList>
    </citation>
    <scope>NUCLEOTIDE SEQUENCE [LARGE SCALE GENOMIC DNA]</scope>
</reference>
<accession>A0ABP0GVK7</accession>
<evidence type="ECO:0000256" key="2">
    <source>
        <dbReference type="ARBA" id="ARBA00022737"/>
    </source>
</evidence>